<dbReference type="EMBL" id="OZ024668">
    <property type="protein sequence ID" value="CAK9889237.1"/>
    <property type="molecule type" value="Genomic_DNA"/>
</dbReference>
<proteinExistence type="predicted"/>
<name>A0A5E6RGL3_PSEFL</name>
<reference evidence="3" key="1">
    <citation type="submission" date="2019-09" db="EMBL/GenBank/DDBJ databases">
        <authorList>
            <person name="Chandra G."/>
            <person name="Truman W A."/>
        </authorList>
    </citation>
    <scope>NUCLEOTIDE SEQUENCE [LARGE SCALE GENOMIC DNA]</scope>
    <source>
        <strain evidence="3">PS652</strain>
    </source>
</reference>
<feature type="transmembrane region" description="Helical" evidence="1">
    <location>
        <begin position="13"/>
        <end position="32"/>
    </location>
</feature>
<evidence type="ECO:0000313" key="3">
    <source>
        <dbReference type="EMBL" id="VVM67241.1"/>
    </source>
</evidence>
<keyword evidence="1" id="KW-1133">Transmembrane helix</keyword>
<keyword evidence="1" id="KW-0472">Membrane</keyword>
<evidence type="ECO:0000256" key="1">
    <source>
        <dbReference type="SAM" id="Phobius"/>
    </source>
</evidence>
<dbReference type="AlphaFoldDB" id="A0A5E6RGL3"/>
<keyword evidence="1" id="KW-0812">Transmembrane</keyword>
<gene>
    <name evidence="3" type="ORF">PS652_01590</name>
    <name evidence="2" type="ORF">PS652_02066</name>
</gene>
<accession>A0A5E6RGL3</accession>
<evidence type="ECO:0000313" key="4">
    <source>
        <dbReference type="Proteomes" id="UP000326595"/>
    </source>
</evidence>
<sequence length="55" mass="5751">MPISGVDSAGPERVAGCCVGHLVAVMFVIVFMRPAFNFDRALALGQNISRSTGSP</sequence>
<dbReference type="EMBL" id="CABVHG010000007">
    <property type="protein sequence ID" value="VVM67241.1"/>
    <property type="molecule type" value="Genomic_DNA"/>
</dbReference>
<protein>
    <submittedName>
        <fullName evidence="3">Uncharacterized protein</fullName>
    </submittedName>
</protein>
<organism evidence="3">
    <name type="scientific">Pseudomonas fluorescens</name>
    <dbReference type="NCBI Taxonomy" id="294"/>
    <lineage>
        <taxon>Bacteria</taxon>
        <taxon>Pseudomonadati</taxon>
        <taxon>Pseudomonadota</taxon>
        <taxon>Gammaproteobacteria</taxon>
        <taxon>Pseudomonadales</taxon>
        <taxon>Pseudomonadaceae</taxon>
        <taxon>Pseudomonas</taxon>
    </lineage>
</organism>
<evidence type="ECO:0000313" key="2">
    <source>
        <dbReference type="EMBL" id="CAK9889237.1"/>
    </source>
</evidence>
<dbReference type="Proteomes" id="UP000326595">
    <property type="component" value="Chromosome"/>
</dbReference>
<reference evidence="2 4" key="2">
    <citation type="submission" date="2024-03" db="EMBL/GenBank/DDBJ databases">
        <authorList>
            <person name="Alaster D. Moffat"/>
            <person name="Govind Chandra"/>
            <person name="Andrew W. Truman"/>
        </authorList>
    </citation>
    <scope>NUCLEOTIDE SEQUENCE [LARGE SCALE GENOMIC DNA]</scope>
    <source>
        <strain evidence="2">PS652</strain>
    </source>
</reference>